<dbReference type="PANTHER" id="PTHR11806:SF2">
    <property type="entry name" value="METHYLENETETRAHYDROFOLATE--TRNA-(URACIL-5-)-METHYLTRANSFERASE TRMFO"/>
    <property type="match status" value="1"/>
</dbReference>
<dbReference type="AlphaFoldDB" id="A0A381QS59"/>
<dbReference type="InterPro" id="IPR002218">
    <property type="entry name" value="MnmG-rel"/>
</dbReference>
<protein>
    <recommendedName>
        <fullName evidence="8">MnmG N-terminal domain-containing protein</fullName>
    </recommendedName>
</protein>
<evidence type="ECO:0000256" key="7">
    <source>
        <dbReference type="ARBA" id="ARBA00022857"/>
    </source>
</evidence>
<evidence type="ECO:0000256" key="1">
    <source>
        <dbReference type="ARBA" id="ARBA00001974"/>
    </source>
</evidence>
<dbReference type="SUPFAM" id="SSF51905">
    <property type="entry name" value="FAD/NAD(P)-binding domain"/>
    <property type="match status" value="1"/>
</dbReference>
<keyword evidence="3" id="KW-0489">Methyltransferase</keyword>
<name>A0A381QS59_9ZZZZ</name>
<dbReference type="NCBIfam" id="NF003739">
    <property type="entry name" value="PRK05335.1"/>
    <property type="match status" value="1"/>
</dbReference>
<evidence type="ECO:0000256" key="5">
    <source>
        <dbReference type="ARBA" id="ARBA00022679"/>
    </source>
</evidence>
<dbReference type="Gene3D" id="3.50.50.60">
    <property type="entry name" value="FAD/NAD(P)-binding domain"/>
    <property type="match status" value="2"/>
</dbReference>
<dbReference type="GO" id="GO:0005829">
    <property type="term" value="C:cytosol"/>
    <property type="evidence" value="ECO:0007669"/>
    <property type="project" value="TreeGrafter"/>
</dbReference>
<gene>
    <name evidence="9" type="ORF">METZ01_LOCUS33227</name>
</gene>
<reference evidence="9" key="1">
    <citation type="submission" date="2018-05" db="EMBL/GenBank/DDBJ databases">
        <authorList>
            <person name="Lanie J.A."/>
            <person name="Ng W.-L."/>
            <person name="Kazmierczak K.M."/>
            <person name="Andrzejewski T.M."/>
            <person name="Davidsen T.M."/>
            <person name="Wayne K.J."/>
            <person name="Tettelin H."/>
            <person name="Glass J.I."/>
            <person name="Rusch D."/>
            <person name="Podicherti R."/>
            <person name="Tsui H.-C.T."/>
            <person name="Winkler M.E."/>
        </authorList>
    </citation>
    <scope>NUCLEOTIDE SEQUENCE</scope>
</reference>
<keyword evidence="7" id="KW-0521">NADP</keyword>
<organism evidence="9">
    <name type="scientific">marine metagenome</name>
    <dbReference type="NCBI Taxonomy" id="408172"/>
    <lineage>
        <taxon>unclassified sequences</taxon>
        <taxon>metagenomes</taxon>
        <taxon>ecological metagenomes</taxon>
    </lineage>
</organism>
<dbReference type="InterPro" id="IPR004417">
    <property type="entry name" value="TrmFO"/>
</dbReference>
<comment type="cofactor">
    <cofactor evidence="1">
        <name>FAD</name>
        <dbReference type="ChEBI" id="CHEBI:57692"/>
    </cofactor>
</comment>
<keyword evidence="5" id="KW-0808">Transferase</keyword>
<keyword evidence="6" id="KW-0274">FAD</keyword>
<dbReference type="Pfam" id="PF01134">
    <property type="entry name" value="GIDA"/>
    <property type="match status" value="1"/>
</dbReference>
<evidence type="ECO:0000256" key="4">
    <source>
        <dbReference type="ARBA" id="ARBA00022630"/>
    </source>
</evidence>
<sequence length="464" mass="51203">MIHIIGGGLAGSEAAWQAASLGVEVCLYEMRPEQATAVHQTDRLAELVCSNSFRGDTLTSAVGLLKAEMRQLKSLVMKIGDQTSVPAGTALAVDRTQFADQMTSVLEAHPLVTIQRKEIHEIPPPCDPLEPVIIATGPLTSASLSDEIATFVGTDHLYFYDAISPIVLADSIDQTVAFRASRWDREVDKNDRTLLSDSDQVRGDYLNCPLTREEYIKFVESVQSAEVAAIHDFDNTKFFEGCLPIEVMASRGIDTLRFGPMKPIGLVDPHTSREPYAVVQLRQDNLAADHFSLVGFQTQLKWTEQERVLRLIPGLTNAKFVRFGMIHRNTYINAPSVLQETWQTRRRADLFFAGQISGVEGYVESAASGLIAGLNAVALCHGQVPRILPRTTSLGALAYYVAHADSRNYQPTNMTFGLLPPLINGPRRRSMRRQAMAERALDDLSIWCQDNGKQVNVQPPALIS</sequence>
<keyword evidence="2" id="KW-0963">Cytoplasm</keyword>
<evidence type="ECO:0000256" key="2">
    <source>
        <dbReference type="ARBA" id="ARBA00022490"/>
    </source>
</evidence>
<accession>A0A381QS59</accession>
<dbReference type="GO" id="GO:0047151">
    <property type="term" value="F:tRNA (uracil(54)-C5)-methyltransferase activity, 5,10-methylenetetrahydrofolate-dependent"/>
    <property type="evidence" value="ECO:0007669"/>
    <property type="project" value="InterPro"/>
</dbReference>
<dbReference type="InterPro" id="IPR036188">
    <property type="entry name" value="FAD/NAD-bd_sf"/>
</dbReference>
<dbReference type="GO" id="GO:0050660">
    <property type="term" value="F:flavin adenine dinucleotide binding"/>
    <property type="evidence" value="ECO:0007669"/>
    <property type="project" value="InterPro"/>
</dbReference>
<dbReference type="HAMAP" id="MF_01037">
    <property type="entry name" value="TrmFO"/>
    <property type="match status" value="1"/>
</dbReference>
<proteinExistence type="inferred from homology"/>
<dbReference type="GO" id="GO:0002098">
    <property type="term" value="P:tRNA wobble uridine modification"/>
    <property type="evidence" value="ECO:0007669"/>
    <property type="project" value="TreeGrafter"/>
</dbReference>
<evidence type="ECO:0000259" key="8">
    <source>
        <dbReference type="Pfam" id="PF01134"/>
    </source>
</evidence>
<dbReference type="InterPro" id="IPR040131">
    <property type="entry name" value="MnmG_N"/>
</dbReference>
<dbReference type="PANTHER" id="PTHR11806">
    <property type="entry name" value="GLUCOSE INHIBITED DIVISION PROTEIN A"/>
    <property type="match status" value="1"/>
</dbReference>
<keyword evidence="4" id="KW-0285">Flavoprotein</keyword>
<evidence type="ECO:0000256" key="6">
    <source>
        <dbReference type="ARBA" id="ARBA00022827"/>
    </source>
</evidence>
<evidence type="ECO:0000313" key="9">
    <source>
        <dbReference type="EMBL" id="SUZ80373.1"/>
    </source>
</evidence>
<dbReference type="EMBL" id="UINC01001425">
    <property type="protein sequence ID" value="SUZ80373.1"/>
    <property type="molecule type" value="Genomic_DNA"/>
</dbReference>
<dbReference type="GO" id="GO:0030488">
    <property type="term" value="P:tRNA methylation"/>
    <property type="evidence" value="ECO:0007669"/>
    <property type="project" value="TreeGrafter"/>
</dbReference>
<feature type="domain" description="MnmG N-terminal" evidence="8">
    <location>
        <begin position="2"/>
        <end position="382"/>
    </location>
</feature>
<dbReference type="NCBIfam" id="TIGR00137">
    <property type="entry name" value="gid_trmFO"/>
    <property type="match status" value="1"/>
</dbReference>
<evidence type="ECO:0000256" key="3">
    <source>
        <dbReference type="ARBA" id="ARBA00022603"/>
    </source>
</evidence>